<evidence type="ECO:0000256" key="3">
    <source>
        <dbReference type="ARBA" id="ARBA00023180"/>
    </source>
</evidence>
<dbReference type="Proteomes" id="UP000663866">
    <property type="component" value="Unassembled WGS sequence"/>
</dbReference>
<dbReference type="PANTHER" id="PTHR46580:SF4">
    <property type="entry name" value="ATP_GTP-BINDING PROTEIN"/>
    <property type="match status" value="1"/>
</dbReference>
<dbReference type="EMBL" id="CAJOBG010004513">
    <property type="protein sequence ID" value="CAF4114042.1"/>
    <property type="molecule type" value="Genomic_DNA"/>
</dbReference>
<dbReference type="Pfam" id="PF13517">
    <property type="entry name" value="FG-GAP_3"/>
    <property type="match status" value="14"/>
</dbReference>
<keyword evidence="4" id="KW-1133">Transmembrane helix</keyword>
<dbReference type="InterPro" id="IPR028994">
    <property type="entry name" value="Integrin_alpha_N"/>
</dbReference>
<dbReference type="Gene3D" id="2.30.30.100">
    <property type="match status" value="16"/>
</dbReference>
<reference evidence="5" key="1">
    <citation type="submission" date="2021-02" db="EMBL/GenBank/DDBJ databases">
        <authorList>
            <person name="Nowell W R."/>
        </authorList>
    </citation>
    <scope>NUCLEOTIDE SEQUENCE</scope>
</reference>
<dbReference type="SUPFAM" id="SSF69318">
    <property type="entry name" value="Integrin alpha N-terminal domain"/>
    <property type="match status" value="6"/>
</dbReference>
<dbReference type="InterPro" id="IPR013519">
    <property type="entry name" value="Int_alpha_beta-p"/>
</dbReference>
<keyword evidence="2" id="KW-0677">Repeat</keyword>
<dbReference type="PANTHER" id="PTHR46580">
    <property type="entry name" value="SENSOR KINASE-RELATED"/>
    <property type="match status" value="1"/>
</dbReference>
<dbReference type="SMART" id="SM00191">
    <property type="entry name" value="Int_alpha"/>
    <property type="match status" value="8"/>
</dbReference>
<comment type="caution">
    <text evidence="5">The sequence shown here is derived from an EMBL/GenBank/DDBJ whole genome shotgun (WGS) entry which is preliminary data.</text>
</comment>
<evidence type="ECO:0000313" key="5">
    <source>
        <dbReference type="EMBL" id="CAF4114042.1"/>
    </source>
</evidence>
<dbReference type="InterPro" id="IPR002110">
    <property type="entry name" value="Ankyrin_rpt"/>
</dbReference>
<keyword evidence="4" id="KW-0812">Transmembrane</keyword>
<keyword evidence="4" id="KW-0472">Membrane</keyword>
<keyword evidence="1" id="KW-0732">Signal</keyword>
<gene>
    <name evidence="5" type="ORF">OVN521_LOCUS21590</name>
</gene>
<evidence type="ECO:0000256" key="1">
    <source>
        <dbReference type="ARBA" id="ARBA00022729"/>
    </source>
</evidence>
<name>A0A819VUE3_9BILA</name>
<evidence type="ECO:0000256" key="4">
    <source>
        <dbReference type="SAM" id="Phobius"/>
    </source>
</evidence>
<accession>A0A819VUE3</accession>
<dbReference type="Gene3D" id="2.130.10.130">
    <property type="entry name" value="Integrin alpha, N-terminal"/>
    <property type="match status" value="4"/>
</dbReference>
<feature type="transmembrane region" description="Helical" evidence="4">
    <location>
        <begin position="72"/>
        <end position="95"/>
    </location>
</feature>
<keyword evidence="6" id="KW-1185">Reference proteome</keyword>
<sequence>MASMNNNVKFIDSLTPEMNIFVDAEEKPNSISNPKNARNLPNNIVVQTNNYSISQNIKFYWWFILDFIPKPIFVLPMITSIATIIGILVVCLTTPNPPSPKCVYTLNRVAQLSSPDSSNPHSVAVGDFNNDGRMDIVVANTGTDNMGVFLLYDNGTFASQVTYPTGYGSAPHMVVVGDFNNDHQLDIAVANFGTNNIGILLGNGDGSFTNQTSIETTPSHPLCLAVGDFNNDKQLDITIANYGTNSIGVHLGFGNASFIKQITLSTGYDSLPYAVAVGDFNNDDKLDIAFANFGTHNVGIFLGYGNGTFIIQTTHATGTNSHPYFIAIADLNNDGQLDIAVVTSGTDSLCLFFGYGNGNFTQPTFYSTGLNSNPVFIAIADFNDDRIADIMVVNNGTSNVGVFFGYANRTFARQIICSTGPQSSPRSIGVADFNNDNKLDIAIADKQNNYVRIFYGFSNVTFASQITYPSSAAYIPVGILLYPTGINSRPSAVALGDFNNDSRLDIAVANYGTSNVGVLLGYGDGSFSNRVIYPTGINSRPSAVAVGDFNNDSRLDIAVANYDTSNVGVFLGYGNGSFSNQMIRTTGNSSGPIALAINDFNNDGRLDIAVANYGTSNVGVFLGYGNGTLVTQIIFPPGNNSGPGAIAVYDFNKDGRQDIAVANYKGQNVGVFLGYGNGNFSSQSIYPTGIGSYPYWLAVGDFNNDSVQDIAVVNNGKSNLGVFLGYGNGSFSSQMTYTTGDSSLPTSLVIGDFNNDTRLDVVVANYGTNNVGVLLGCGNGTFPLITYQYRNDSYPTWVAIGDFNNDSRLDIAVANSGMDNVGILLGYGNGTFTSSVTYPTGTNSGPVAIALGDFNNDARLDIAVANYGTNNIGVFLGYGNGTLSSHAIYPTGDNSHPISVAVGDFNSDSILDIAVANYGIDKIGVLLGYGDGTFVSQMTYPTGDVSKPISVAIGDFNNDIQLDIAVVNSNWNSVGIILGYGNGSFASQTDFSAGVYSSVRSLALGDFNNDSHLDIVVTNANKDQEHISIFLGNGNGTFLSHGKYKTGIGSIPFSVVIGQFNNDSHLDIAVGNRGTNNVGIFIGYGDGTFSKQAVYPTNDGSNAISIAASDFNGDNQTDVVVANYGTFTIGVFLAISDTNFENKTTCYTGSSARPAAISLGDFTNDGQLGVAVANYGTHNIDVLFLYGNGSFLMQTTYVEDFTFYPASIVVTDFNNDSQLDIAVANSIIDNIILLYGQRSGTFGNQTTYATGIGSNPQSVISGDLNNDHRPDIVISNSGTGSVGVLLRADNGAFGTVITFSTGFGSKPQSVAVGDFDNNGLLDIAVAHNGLANVGLFFGSGNGTFSSQRTYSLGSGFFPVWIGVGDFNSDSRLDITTIDNIGHRIAVLLGSANGSFENKMTYLNRLLGWATIGDFNNDSRLDVAVCQNDDNTIIVLIGNGDGTFSNQMIYSTGNGSWPNALAVGDFNNDNRLDIVVANGHTNNVGILLGYGDGTFENQMTHSTGIGSSPYSVAVGDFNNDSHMDIVVANYGTNNVGILLGYGNGAFSIQTTYATGDASGPWWVSIGDFNQDHLVDIVVANSGTNNIGVLLGYVNGTFFNEITYSTGNNSNPVSVAIGDLNKDGRLDITVCNILTENIGVFLGYANEGFVSIAAYRIGESSEPEGIAVGDFNNDTHLDVVVADRGKNEMIILYGSGYGTFLSQANYSTGGNSYPNSVAVGDFNQDHRLDVAIINSGPNSIGIFLGNWNGTFSSITTYFIEDFSSLRSLTIGLFDNDTALDLAVANYGANNIAILLGYGNGSFASPIFFTSGFGSHPSALTFGYSNIHNTTDIFVCNSGYSTIDVLSKTC</sequence>
<dbReference type="InterPro" id="IPR013517">
    <property type="entry name" value="FG-GAP"/>
</dbReference>
<evidence type="ECO:0000313" key="6">
    <source>
        <dbReference type="Proteomes" id="UP000663866"/>
    </source>
</evidence>
<organism evidence="5 6">
    <name type="scientific">Rotaria magnacalcarata</name>
    <dbReference type="NCBI Taxonomy" id="392030"/>
    <lineage>
        <taxon>Eukaryota</taxon>
        <taxon>Metazoa</taxon>
        <taxon>Spiralia</taxon>
        <taxon>Gnathifera</taxon>
        <taxon>Rotifera</taxon>
        <taxon>Eurotatoria</taxon>
        <taxon>Bdelloidea</taxon>
        <taxon>Philodinida</taxon>
        <taxon>Philodinidae</taxon>
        <taxon>Rotaria</taxon>
    </lineage>
</organism>
<evidence type="ECO:0000256" key="2">
    <source>
        <dbReference type="ARBA" id="ARBA00022737"/>
    </source>
</evidence>
<dbReference type="SMART" id="SM00248">
    <property type="entry name" value="ANK"/>
    <property type="match status" value="6"/>
</dbReference>
<protein>
    <recommendedName>
        <fullName evidence="7">FG-GAP repeat protein</fullName>
    </recommendedName>
</protein>
<proteinExistence type="predicted"/>
<keyword evidence="3" id="KW-0325">Glycoprotein</keyword>
<evidence type="ECO:0008006" key="7">
    <source>
        <dbReference type="Google" id="ProtNLM"/>
    </source>
</evidence>